<gene>
    <name evidence="1" type="ORF">NDU88_001680</name>
</gene>
<organism evidence="1 2">
    <name type="scientific">Pleurodeles waltl</name>
    <name type="common">Iberian ribbed newt</name>
    <dbReference type="NCBI Taxonomy" id="8319"/>
    <lineage>
        <taxon>Eukaryota</taxon>
        <taxon>Metazoa</taxon>
        <taxon>Chordata</taxon>
        <taxon>Craniata</taxon>
        <taxon>Vertebrata</taxon>
        <taxon>Euteleostomi</taxon>
        <taxon>Amphibia</taxon>
        <taxon>Batrachia</taxon>
        <taxon>Caudata</taxon>
        <taxon>Salamandroidea</taxon>
        <taxon>Salamandridae</taxon>
        <taxon>Pleurodelinae</taxon>
        <taxon>Pleurodeles</taxon>
    </lineage>
</organism>
<sequence length="165" mass="17374">MRSIFVRLVAGGGSSGSALDDGGSVEWADAGSVEWAEDSCPALALCGTRNRSPRQCALGYVCHAVPSQAKEQPSVYCGSGPPLMRPAPERLRFVTGHSVVVKGWGAHGKSKPHRDLACPLLWLLPTQPSAMASSAMPLPDGTKGRALCSTEANARLIALQMLVFF</sequence>
<name>A0AAV7RBY5_PLEWA</name>
<proteinExistence type="predicted"/>
<protein>
    <submittedName>
        <fullName evidence="1">Uncharacterized protein</fullName>
    </submittedName>
</protein>
<dbReference type="EMBL" id="JANPWB010000009">
    <property type="protein sequence ID" value="KAJ1148856.1"/>
    <property type="molecule type" value="Genomic_DNA"/>
</dbReference>
<accession>A0AAV7RBY5</accession>
<dbReference type="Proteomes" id="UP001066276">
    <property type="component" value="Chromosome 5"/>
</dbReference>
<dbReference type="AlphaFoldDB" id="A0AAV7RBY5"/>
<evidence type="ECO:0000313" key="2">
    <source>
        <dbReference type="Proteomes" id="UP001066276"/>
    </source>
</evidence>
<comment type="caution">
    <text evidence="1">The sequence shown here is derived from an EMBL/GenBank/DDBJ whole genome shotgun (WGS) entry which is preliminary data.</text>
</comment>
<keyword evidence="2" id="KW-1185">Reference proteome</keyword>
<evidence type="ECO:0000313" key="1">
    <source>
        <dbReference type="EMBL" id="KAJ1148856.1"/>
    </source>
</evidence>
<reference evidence="1" key="1">
    <citation type="journal article" date="2022" name="bioRxiv">
        <title>Sequencing and chromosome-scale assembly of the giantPleurodeles waltlgenome.</title>
        <authorList>
            <person name="Brown T."/>
            <person name="Elewa A."/>
            <person name="Iarovenko S."/>
            <person name="Subramanian E."/>
            <person name="Araus A.J."/>
            <person name="Petzold A."/>
            <person name="Susuki M."/>
            <person name="Suzuki K.-i.T."/>
            <person name="Hayashi T."/>
            <person name="Toyoda A."/>
            <person name="Oliveira C."/>
            <person name="Osipova E."/>
            <person name="Leigh N.D."/>
            <person name="Simon A."/>
            <person name="Yun M.H."/>
        </authorList>
    </citation>
    <scope>NUCLEOTIDE SEQUENCE</scope>
    <source>
        <strain evidence="1">20211129_DDA</strain>
        <tissue evidence="1">Liver</tissue>
    </source>
</reference>